<feature type="region of interest" description="Disordered" evidence="1">
    <location>
        <begin position="1"/>
        <end position="43"/>
    </location>
</feature>
<protein>
    <submittedName>
        <fullName evidence="2">Uncharacterized protein</fullName>
    </submittedName>
</protein>
<gene>
    <name evidence="2" type="ORF">B0T15DRAFT_49926</name>
</gene>
<proteinExistence type="predicted"/>
<accession>A0AAJ0M6D9</accession>
<sequence>MATESMAALFPNRPIRPLPKRRLRERLSPEVADSIQYPPLPQSTAPVFQYPYSLIEEHSDPISVHARGNESYLEQRQQQETGLGNDRDGNKPTTGKGVAGQAGLQHPNLATRSKSDHGRYSDSLPLSSTPASADPYDPFENTNNKKRKIPTAGDSALSGAHAGTDSVTGTGTPVTGAHSVEGGGEASNSTCTPCHSAGSFASNVHNVPGPGRGRYGRPRSNRNTQRPTYDSTTGWTGTGRVSRSRAVPLGNVTSESTGIISNAIANAEKLPPHQGQENISLLQQQSAQKRSAASTQFTFTCDSQVPGSLAWPGMPPHQPAAVGQGRENWPRPSQPSHAGQSSQETGQGADSRARETASRAGVAGKDQQPAPPQKSTRRSATKEYLAAARARRRQTQLHNKRHPPKPEDIWICHFCEYEAIFGHPPEALVRQYEMKERKQRQLEEQRKAHLQRLKKGKNKGKKNSKLPKASSTAQDSLHPAYNHGASGDQYDHGSQGEGYYDDDEYYEDEEYVMEEEVAAEDGDDIPEPLPDVPTNPGGTTAVRDGGGT</sequence>
<evidence type="ECO:0000256" key="1">
    <source>
        <dbReference type="SAM" id="MobiDB-lite"/>
    </source>
</evidence>
<feature type="compositionally biased region" description="Polar residues" evidence="1">
    <location>
        <begin position="72"/>
        <end position="82"/>
    </location>
</feature>
<name>A0AAJ0M6D9_9PEZI</name>
<dbReference type="RefSeq" id="XP_062726566.1">
    <property type="nucleotide sequence ID" value="XM_062867334.1"/>
</dbReference>
<dbReference type="AlphaFoldDB" id="A0AAJ0M6D9"/>
<evidence type="ECO:0000313" key="3">
    <source>
        <dbReference type="Proteomes" id="UP001273166"/>
    </source>
</evidence>
<organism evidence="2 3">
    <name type="scientific">Chaetomium strumarium</name>
    <dbReference type="NCBI Taxonomy" id="1170767"/>
    <lineage>
        <taxon>Eukaryota</taxon>
        <taxon>Fungi</taxon>
        <taxon>Dikarya</taxon>
        <taxon>Ascomycota</taxon>
        <taxon>Pezizomycotina</taxon>
        <taxon>Sordariomycetes</taxon>
        <taxon>Sordariomycetidae</taxon>
        <taxon>Sordariales</taxon>
        <taxon>Chaetomiaceae</taxon>
        <taxon>Chaetomium</taxon>
    </lineage>
</organism>
<feature type="compositionally biased region" description="Basic residues" evidence="1">
    <location>
        <begin position="448"/>
        <end position="465"/>
    </location>
</feature>
<keyword evidence="3" id="KW-1185">Reference proteome</keyword>
<feature type="compositionally biased region" description="Acidic residues" evidence="1">
    <location>
        <begin position="499"/>
        <end position="526"/>
    </location>
</feature>
<feature type="compositionally biased region" description="Basic residues" evidence="1">
    <location>
        <begin position="389"/>
        <end position="403"/>
    </location>
</feature>
<evidence type="ECO:0000313" key="2">
    <source>
        <dbReference type="EMBL" id="KAK3310786.1"/>
    </source>
</evidence>
<reference evidence="2" key="1">
    <citation type="journal article" date="2023" name="Mol. Phylogenet. Evol.">
        <title>Genome-scale phylogeny and comparative genomics of the fungal order Sordariales.</title>
        <authorList>
            <person name="Hensen N."/>
            <person name="Bonometti L."/>
            <person name="Westerberg I."/>
            <person name="Brannstrom I.O."/>
            <person name="Guillou S."/>
            <person name="Cros-Aarteil S."/>
            <person name="Calhoun S."/>
            <person name="Haridas S."/>
            <person name="Kuo A."/>
            <person name="Mondo S."/>
            <person name="Pangilinan J."/>
            <person name="Riley R."/>
            <person name="LaButti K."/>
            <person name="Andreopoulos B."/>
            <person name="Lipzen A."/>
            <person name="Chen C."/>
            <person name="Yan M."/>
            <person name="Daum C."/>
            <person name="Ng V."/>
            <person name="Clum A."/>
            <person name="Steindorff A."/>
            <person name="Ohm R.A."/>
            <person name="Martin F."/>
            <person name="Silar P."/>
            <person name="Natvig D.O."/>
            <person name="Lalanne C."/>
            <person name="Gautier V."/>
            <person name="Ament-Velasquez S.L."/>
            <person name="Kruys A."/>
            <person name="Hutchinson M.I."/>
            <person name="Powell A.J."/>
            <person name="Barry K."/>
            <person name="Miller A.N."/>
            <person name="Grigoriev I.V."/>
            <person name="Debuchy R."/>
            <person name="Gladieux P."/>
            <person name="Hiltunen Thoren M."/>
            <person name="Johannesson H."/>
        </authorList>
    </citation>
    <scope>NUCLEOTIDE SEQUENCE</scope>
    <source>
        <strain evidence="2">CBS 333.67</strain>
    </source>
</reference>
<dbReference type="EMBL" id="JAUDZG010000001">
    <property type="protein sequence ID" value="KAK3310786.1"/>
    <property type="molecule type" value="Genomic_DNA"/>
</dbReference>
<dbReference type="GeneID" id="87886163"/>
<dbReference type="Proteomes" id="UP001273166">
    <property type="component" value="Unassembled WGS sequence"/>
</dbReference>
<reference evidence="2" key="2">
    <citation type="submission" date="2023-06" db="EMBL/GenBank/DDBJ databases">
        <authorList>
            <consortium name="Lawrence Berkeley National Laboratory"/>
            <person name="Mondo S.J."/>
            <person name="Hensen N."/>
            <person name="Bonometti L."/>
            <person name="Westerberg I."/>
            <person name="Brannstrom I.O."/>
            <person name="Guillou S."/>
            <person name="Cros-Aarteil S."/>
            <person name="Calhoun S."/>
            <person name="Haridas S."/>
            <person name="Kuo A."/>
            <person name="Pangilinan J."/>
            <person name="Riley R."/>
            <person name="Labutti K."/>
            <person name="Andreopoulos B."/>
            <person name="Lipzen A."/>
            <person name="Chen C."/>
            <person name="Yanf M."/>
            <person name="Daum C."/>
            <person name="Ng V."/>
            <person name="Clum A."/>
            <person name="Steindorff A."/>
            <person name="Ohm R."/>
            <person name="Martin F."/>
            <person name="Silar P."/>
            <person name="Natvig D."/>
            <person name="Lalanne C."/>
            <person name="Gautier V."/>
            <person name="Ament-Velasquez S.L."/>
            <person name="Kruys A."/>
            <person name="Hutchinson M.I."/>
            <person name="Powell A.J."/>
            <person name="Barry K."/>
            <person name="Miller A.N."/>
            <person name="Grigoriev I.V."/>
            <person name="Debuchy R."/>
            <person name="Gladieux P."/>
            <person name="Thoren M.H."/>
            <person name="Johannesson H."/>
        </authorList>
    </citation>
    <scope>NUCLEOTIDE SEQUENCE</scope>
    <source>
        <strain evidence="2">CBS 333.67</strain>
    </source>
</reference>
<feature type="region of interest" description="Disordered" evidence="1">
    <location>
        <begin position="61"/>
        <end position="242"/>
    </location>
</feature>
<comment type="caution">
    <text evidence="2">The sequence shown here is derived from an EMBL/GenBank/DDBJ whole genome shotgun (WGS) entry which is preliminary data.</text>
</comment>
<feature type="region of interest" description="Disordered" evidence="1">
    <location>
        <begin position="308"/>
        <end position="406"/>
    </location>
</feature>
<feature type="region of interest" description="Disordered" evidence="1">
    <location>
        <begin position="435"/>
        <end position="548"/>
    </location>
</feature>
<feature type="compositionally biased region" description="Polar residues" evidence="1">
    <location>
        <begin position="334"/>
        <end position="348"/>
    </location>
</feature>
<feature type="compositionally biased region" description="Polar residues" evidence="1">
    <location>
        <begin position="221"/>
        <end position="241"/>
    </location>
</feature>
<feature type="compositionally biased region" description="Polar residues" evidence="1">
    <location>
        <begin position="186"/>
        <end position="205"/>
    </location>
</feature>
<feature type="compositionally biased region" description="Basic and acidic residues" evidence="1">
    <location>
        <begin position="435"/>
        <end position="447"/>
    </location>
</feature>